<organism evidence="1 2">
    <name type="scientific">Lindgomyces ingoldianus</name>
    <dbReference type="NCBI Taxonomy" id="673940"/>
    <lineage>
        <taxon>Eukaryota</taxon>
        <taxon>Fungi</taxon>
        <taxon>Dikarya</taxon>
        <taxon>Ascomycota</taxon>
        <taxon>Pezizomycotina</taxon>
        <taxon>Dothideomycetes</taxon>
        <taxon>Pleosporomycetidae</taxon>
        <taxon>Pleosporales</taxon>
        <taxon>Lindgomycetaceae</taxon>
        <taxon>Lindgomyces</taxon>
    </lineage>
</organism>
<name>A0ACB6QUL0_9PLEO</name>
<dbReference type="Proteomes" id="UP000799755">
    <property type="component" value="Unassembled WGS sequence"/>
</dbReference>
<gene>
    <name evidence="1" type="ORF">BDR25DRAFT_342976</name>
</gene>
<protein>
    <submittedName>
        <fullName evidence="1">Uncharacterized protein</fullName>
    </submittedName>
</protein>
<proteinExistence type="predicted"/>
<keyword evidence="2" id="KW-1185">Reference proteome</keyword>
<sequence>MADAEIAMQHVNIPQPYPRRKRSSINRGDEIQRVGDERIDRWSGNNNGGYGYYLEAQKQDAFVEERPQASSRSSFAGQSGDEDLIPISTPPGHPSLDARPFILKKWCLIIILVFNLLALIGVCLLLWRSDNKKQFHTSYINIHFMVRYAPSILGTVTTIAGRSITYAFSRLDPYIAMADQKGEKPGRHGKASRTVGSAFLPPLGQLGFAVISRNGLRVMLLVNGIYVGFFVTGLKAGFLSSRETSSGWIVTVHPIFSMVLIVVYLLNEVVLLWIYFYLRNRNTGLKWDPTTLADQIALFHGSNILEDFASLEEEYNTFGGRLLQGREYRLGYWQKGANRDIWYGIGRVTRAKTKEASSATTRTYDQGTTPPTEQNQITNCRDGQHRPACDCRQSYYRPRTPYFTSSVVNGWVVIIWMPIILAALIACIVGLVQRVEKTGFSLENNWYRIFSHNDTIPTAPVNVTYDPSASRFDIIGSFHPNAANDLGLYIVVFRTLFVVIASLFAVGVMENIDLSIRFSQPFANMYRNDASASQSLLLNYLWGIPGAVTIEALKNRHWKVAWFSLLNLISPFFPILVGGLFTMTNTGARILFKVDESSFYLVFGYLVTYALSVPLVWPRTNRRLPRFCRSIADVMSLFYASVLMTNPALDISGKDVEQRHLESRLFLQEERFQMGIFTGVDGAKHFGMDYAELGGPGSKRQHVVKVGKLQKEGNKYRVNEERDGSA</sequence>
<reference evidence="1" key="1">
    <citation type="journal article" date="2020" name="Stud. Mycol.">
        <title>101 Dothideomycetes genomes: a test case for predicting lifestyles and emergence of pathogens.</title>
        <authorList>
            <person name="Haridas S."/>
            <person name="Albert R."/>
            <person name="Binder M."/>
            <person name="Bloem J."/>
            <person name="Labutti K."/>
            <person name="Salamov A."/>
            <person name="Andreopoulos B."/>
            <person name="Baker S."/>
            <person name="Barry K."/>
            <person name="Bills G."/>
            <person name="Bluhm B."/>
            <person name="Cannon C."/>
            <person name="Castanera R."/>
            <person name="Culley D."/>
            <person name="Daum C."/>
            <person name="Ezra D."/>
            <person name="Gonzalez J."/>
            <person name="Henrissat B."/>
            <person name="Kuo A."/>
            <person name="Liang C."/>
            <person name="Lipzen A."/>
            <person name="Lutzoni F."/>
            <person name="Magnuson J."/>
            <person name="Mondo S."/>
            <person name="Nolan M."/>
            <person name="Ohm R."/>
            <person name="Pangilinan J."/>
            <person name="Park H.-J."/>
            <person name="Ramirez L."/>
            <person name="Alfaro M."/>
            <person name="Sun H."/>
            <person name="Tritt A."/>
            <person name="Yoshinaga Y."/>
            <person name="Zwiers L.-H."/>
            <person name="Turgeon B."/>
            <person name="Goodwin S."/>
            <person name="Spatafora J."/>
            <person name="Crous P."/>
            <person name="Grigoriev I."/>
        </authorList>
    </citation>
    <scope>NUCLEOTIDE SEQUENCE</scope>
    <source>
        <strain evidence="1">ATCC 200398</strain>
    </source>
</reference>
<evidence type="ECO:0000313" key="2">
    <source>
        <dbReference type="Proteomes" id="UP000799755"/>
    </source>
</evidence>
<accession>A0ACB6QUL0</accession>
<comment type="caution">
    <text evidence="1">The sequence shown here is derived from an EMBL/GenBank/DDBJ whole genome shotgun (WGS) entry which is preliminary data.</text>
</comment>
<evidence type="ECO:0000313" key="1">
    <source>
        <dbReference type="EMBL" id="KAF2470709.1"/>
    </source>
</evidence>
<dbReference type="EMBL" id="MU003507">
    <property type="protein sequence ID" value="KAF2470709.1"/>
    <property type="molecule type" value="Genomic_DNA"/>
</dbReference>